<organism evidence="1 2">
    <name type="scientific">Candidatus Roizmanbacteria bacterium RIFCSPHIGHO2_01_FULL_39_8</name>
    <dbReference type="NCBI Taxonomy" id="1802033"/>
    <lineage>
        <taxon>Bacteria</taxon>
        <taxon>Candidatus Roizmaniibacteriota</taxon>
    </lineage>
</organism>
<comment type="caution">
    <text evidence="1">The sequence shown here is derived from an EMBL/GenBank/DDBJ whole genome shotgun (WGS) entry which is preliminary data.</text>
</comment>
<sequence length="64" mass="7566">MYRDNNYLLTNVIGYVYHEYMKQFYNLKGLIINYYKYMKRDEPYLIANGLPKEFTNEPAGGVGG</sequence>
<dbReference type="AlphaFoldDB" id="A0A1F7GN10"/>
<protein>
    <submittedName>
        <fullName evidence="1">Uncharacterized protein</fullName>
    </submittedName>
</protein>
<dbReference type="EMBL" id="MFZI01000034">
    <property type="protein sequence ID" value="OGK20400.1"/>
    <property type="molecule type" value="Genomic_DNA"/>
</dbReference>
<dbReference type="Proteomes" id="UP000177026">
    <property type="component" value="Unassembled WGS sequence"/>
</dbReference>
<accession>A0A1F7GN10</accession>
<gene>
    <name evidence="1" type="ORF">A2866_05685</name>
</gene>
<name>A0A1F7GN10_9BACT</name>
<evidence type="ECO:0000313" key="2">
    <source>
        <dbReference type="Proteomes" id="UP000177026"/>
    </source>
</evidence>
<reference evidence="1 2" key="1">
    <citation type="journal article" date="2016" name="Nat. Commun.">
        <title>Thousands of microbial genomes shed light on interconnected biogeochemical processes in an aquifer system.</title>
        <authorList>
            <person name="Anantharaman K."/>
            <person name="Brown C.T."/>
            <person name="Hug L.A."/>
            <person name="Sharon I."/>
            <person name="Castelle C.J."/>
            <person name="Probst A.J."/>
            <person name="Thomas B.C."/>
            <person name="Singh A."/>
            <person name="Wilkins M.J."/>
            <person name="Karaoz U."/>
            <person name="Brodie E.L."/>
            <person name="Williams K.H."/>
            <person name="Hubbard S.S."/>
            <person name="Banfield J.F."/>
        </authorList>
    </citation>
    <scope>NUCLEOTIDE SEQUENCE [LARGE SCALE GENOMIC DNA]</scope>
</reference>
<proteinExistence type="predicted"/>
<evidence type="ECO:0000313" key="1">
    <source>
        <dbReference type="EMBL" id="OGK20400.1"/>
    </source>
</evidence>